<reference evidence="2" key="2">
    <citation type="submission" date="2025-08" db="UniProtKB">
        <authorList>
            <consortium name="RefSeq"/>
        </authorList>
    </citation>
    <scope>IDENTIFICATION</scope>
    <source>
        <tissue evidence="2">Leaf</tissue>
    </source>
</reference>
<reference evidence="1" key="1">
    <citation type="journal article" date="2014" name="Nat. Commun.">
        <title>The tobacco genome sequence and its comparison with those of tomato and potato.</title>
        <authorList>
            <person name="Sierro N."/>
            <person name="Battey J.N."/>
            <person name="Ouadi S."/>
            <person name="Bakaher N."/>
            <person name="Bovet L."/>
            <person name="Willig A."/>
            <person name="Goepfert S."/>
            <person name="Peitsch M.C."/>
            <person name="Ivanov N.V."/>
        </authorList>
    </citation>
    <scope>NUCLEOTIDE SEQUENCE [LARGE SCALE GENOMIC DNA]</scope>
</reference>
<evidence type="ECO:0000313" key="1">
    <source>
        <dbReference type="Proteomes" id="UP000790787"/>
    </source>
</evidence>
<name>A0AC58S5R7_TOBAC</name>
<gene>
    <name evidence="2" type="primary">LOC142165846</name>
</gene>
<dbReference type="RefSeq" id="XP_075080326.1">
    <property type="nucleotide sequence ID" value="XM_075224225.1"/>
</dbReference>
<accession>A0AC58S5R7</accession>
<protein>
    <submittedName>
        <fullName evidence="2">Uncharacterized protein LOC142165846</fullName>
    </submittedName>
</protein>
<evidence type="ECO:0000313" key="2">
    <source>
        <dbReference type="RefSeq" id="XP_075080326.1"/>
    </source>
</evidence>
<organism evidence="1 2">
    <name type="scientific">Nicotiana tabacum</name>
    <name type="common">Common tobacco</name>
    <dbReference type="NCBI Taxonomy" id="4097"/>
    <lineage>
        <taxon>Eukaryota</taxon>
        <taxon>Viridiplantae</taxon>
        <taxon>Streptophyta</taxon>
        <taxon>Embryophyta</taxon>
        <taxon>Tracheophyta</taxon>
        <taxon>Spermatophyta</taxon>
        <taxon>Magnoliopsida</taxon>
        <taxon>eudicotyledons</taxon>
        <taxon>Gunneridae</taxon>
        <taxon>Pentapetalae</taxon>
        <taxon>asterids</taxon>
        <taxon>lamiids</taxon>
        <taxon>Solanales</taxon>
        <taxon>Solanaceae</taxon>
        <taxon>Nicotianoideae</taxon>
        <taxon>Nicotianeae</taxon>
        <taxon>Nicotiana</taxon>
    </lineage>
</organism>
<keyword evidence="1" id="KW-1185">Reference proteome</keyword>
<dbReference type="Proteomes" id="UP000790787">
    <property type="component" value="Chromosome 11"/>
</dbReference>
<sequence>MDNPMDFLNQQEESRKVIRYHLLYSSISAEALSRALNSLHQNLYFCGFGLPKWSPKINHLSYAYDTIIFSSSDATSLKLIVEVLRANETASGQLINKAKSAVYLHHLTNVDITDKVQRITGINRQEFPFRYLGCPIFYARRKMEYYHDLMKKVLDKIQSWQGKLLLIGGRVVLINHVLQRMPIHLLSAVNPPASVINKLYKMIAQFFWSNSIGGKARHWASWDSLCLPKEEGGPGFRSLHDMSRALFLLEGTWNETRLMQILPHDIASHIIANIKRSALSDELDKPFWMMEPKGYFTVKSAWDYVRRRRDQNAVFTNIWVKGLPFKIAFFMWKVWKRRIPLDDFFKWLGYYPQDVGAVENQPRKLCHKCFSNPLQHI</sequence>
<proteinExistence type="predicted"/>